<evidence type="ECO:0000313" key="2">
    <source>
        <dbReference type="Proteomes" id="UP000595197"/>
    </source>
</evidence>
<dbReference type="Proteomes" id="UP000595197">
    <property type="component" value="Chromosome"/>
</dbReference>
<dbReference type="EMBL" id="CP067420">
    <property type="protein sequence ID" value="QQP89313.1"/>
    <property type="molecule type" value="Genomic_DNA"/>
</dbReference>
<evidence type="ECO:0000313" key="1">
    <source>
        <dbReference type="EMBL" id="QQP89313.1"/>
    </source>
</evidence>
<name>A0ABX7B7I5_9PROT</name>
<sequence length="339" mass="36510">MNETVPPFTTRLSGDHVPATFEERGAAVPFQKPDLANARVRRAAQGELEVLVYGFSGGRGVYILPWRALPEVLRLNLHDLTLHAEVLTTQAVTPERIQVAAYRVARSGLAGESMLQDADELLADRAQVATVTAFHLLRRLIPSPGLTVNGYPMTPLLLATPAGKAAARAALQPGNLFDRIQKAASLVLPLGVDAEDGRGPLRTLFGRVRGFAARIEGIGGDAAVLIADVARLTVAIGDDLIRQADAMTADPGPLLDDWDARSPALRQAVERLGWLLDGWQPVCDLWSNWPGSTADPALALTTLRILPLVPRDECGRFHGDAASLHRRQTTVFSALQEEG</sequence>
<dbReference type="RefSeq" id="WP_201075415.1">
    <property type="nucleotide sequence ID" value="NZ_CP067420.1"/>
</dbReference>
<accession>A0ABX7B7I5</accession>
<proteinExistence type="predicted"/>
<organism evidence="1 2">
    <name type="scientific">Skermanella cutis</name>
    <dbReference type="NCBI Taxonomy" id="2775420"/>
    <lineage>
        <taxon>Bacteria</taxon>
        <taxon>Pseudomonadati</taxon>
        <taxon>Pseudomonadota</taxon>
        <taxon>Alphaproteobacteria</taxon>
        <taxon>Rhodospirillales</taxon>
        <taxon>Azospirillaceae</taxon>
        <taxon>Skermanella</taxon>
    </lineage>
</organism>
<reference evidence="1" key="1">
    <citation type="submission" date="2021-02" db="EMBL/GenBank/DDBJ databases">
        <title>Skermanella TT6 skin isolate.</title>
        <authorList>
            <person name="Lee K."/>
            <person name="Ganzorig M."/>
        </authorList>
    </citation>
    <scope>NUCLEOTIDE SEQUENCE</scope>
    <source>
        <strain evidence="1">TT6</strain>
    </source>
</reference>
<keyword evidence="2" id="KW-1185">Reference proteome</keyword>
<protein>
    <submittedName>
        <fullName evidence="1">Uncharacterized protein</fullName>
    </submittedName>
</protein>
<gene>
    <name evidence="1" type="ORF">IGS68_25555</name>
</gene>